<dbReference type="Pfam" id="PF02666">
    <property type="entry name" value="PS_Dcarbxylase"/>
    <property type="match status" value="1"/>
</dbReference>
<evidence type="ECO:0000256" key="2">
    <source>
        <dbReference type="ARBA" id="ARBA00023239"/>
    </source>
</evidence>
<name>A0ABR0KIS7_9EURO</name>
<dbReference type="Proteomes" id="UP001345013">
    <property type="component" value="Unassembled WGS sequence"/>
</dbReference>
<gene>
    <name evidence="4" type="ORF">LTR24_002191</name>
</gene>
<reference evidence="4 5" key="1">
    <citation type="submission" date="2023-08" db="EMBL/GenBank/DDBJ databases">
        <title>Black Yeasts Isolated from many extreme environments.</title>
        <authorList>
            <person name="Coleine C."/>
            <person name="Stajich J.E."/>
            <person name="Selbmann L."/>
        </authorList>
    </citation>
    <scope>NUCLEOTIDE SEQUENCE [LARGE SCALE GENOMIC DNA]</scope>
    <source>
        <strain evidence="4 5">CCFEE 5885</strain>
    </source>
</reference>
<organism evidence="4 5">
    <name type="scientific">Lithohypha guttulata</name>
    <dbReference type="NCBI Taxonomy" id="1690604"/>
    <lineage>
        <taxon>Eukaryota</taxon>
        <taxon>Fungi</taxon>
        <taxon>Dikarya</taxon>
        <taxon>Ascomycota</taxon>
        <taxon>Pezizomycotina</taxon>
        <taxon>Eurotiomycetes</taxon>
        <taxon>Chaetothyriomycetidae</taxon>
        <taxon>Chaetothyriales</taxon>
        <taxon>Trichomeriaceae</taxon>
        <taxon>Lithohypha</taxon>
    </lineage>
</organism>
<dbReference type="InterPro" id="IPR022237">
    <property type="entry name" value="PsiD-like"/>
</dbReference>
<evidence type="ECO:0000259" key="3">
    <source>
        <dbReference type="Pfam" id="PF12588"/>
    </source>
</evidence>
<accession>A0ABR0KIS7</accession>
<evidence type="ECO:0000313" key="4">
    <source>
        <dbReference type="EMBL" id="KAK5097724.1"/>
    </source>
</evidence>
<dbReference type="PANTHER" id="PTHR10067">
    <property type="entry name" value="PHOSPHATIDYLSERINE DECARBOXYLASE"/>
    <property type="match status" value="1"/>
</dbReference>
<keyword evidence="1" id="KW-0210">Decarboxylase</keyword>
<sequence length="443" mass="50105">MAPNSEIPKEHRVQRPGLWLPEDHRTHQQWLEKTVKHVDNNPKDLHPVVKEFQSLIEGSTRIYQLAVGMYDDIPKKKPYNMDPSGKMTIRGYQHMLQVLNHLLSTAPSWSEHSHEVGLVGLPTYALFDWPMGTTSGFAFFLDPEVNAMLKKILNVWGEYLTSPESAACLDDSSGGWFSDTGRTDLTQVANLNAPKEKQKPFEELFQCDPKAKYHGYTSWDSFFTREFNWEHRPVASPDDKNVVVNSCESTPYRLAHDVSRRDKFWIKGMPYSVIDILRFDDMADQFVGGTIYQAFLSALSYHRWHVPAAGKVTKVRHVDGTYYSEPLFETFAERGQADEEGESDAQAYLSASAARALIFIEADNPAIGLYCVVQIGMSEVSSCDVTVKEDQHVEKGDQLGMFHFGGSTHLVMFRKGVKVSGFPEVGKVTTNWPVREKLCVVEG</sequence>
<dbReference type="PANTHER" id="PTHR10067:SF9">
    <property type="entry name" value="PHOSPHATIDYLSERINE DECARBOXYLASE FAMILY PROTEIN (AFU_ORTHOLOGUE AFUA_7G01730)"/>
    <property type="match status" value="1"/>
</dbReference>
<protein>
    <recommendedName>
        <fullName evidence="3">L-tryptophan decarboxylase PsiD-like domain-containing protein</fullName>
    </recommendedName>
</protein>
<comment type="caution">
    <text evidence="4">The sequence shown here is derived from an EMBL/GenBank/DDBJ whole genome shotgun (WGS) entry which is preliminary data.</text>
</comment>
<evidence type="ECO:0000313" key="5">
    <source>
        <dbReference type="Proteomes" id="UP001345013"/>
    </source>
</evidence>
<proteinExistence type="predicted"/>
<dbReference type="Pfam" id="PF12588">
    <property type="entry name" value="PSDC"/>
    <property type="match status" value="1"/>
</dbReference>
<keyword evidence="5" id="KW-1185">Reference proteome</keyword>
<evidence type="ECO:0000256" key="1">
    <source>
        <dbReference type="ARBA" id="ARBA00022793"/>
    </source>
</evidence>
<dbReference type="EMBL" id="JAVRRG010000017">
    <property type="protein sequence ID" value="KAK5097724.1"/>
    <property type="molecule type" value="Genomic_DNA"/>
</dbReference>
<keyword evidence="2" id="KW-0456">Lyase</keyword>
<feature type="domain" description="L-tryptophan decarboxylase PsiD-like" evidence="3">
    <location>
        <begin position="46"/>
        <end position="184"/>
    </location>
</feature>
<dbReference type="InterPro" id="IPR003817">
    <property type="entry name" value="PS_Dcarbxylase"/>
</dbReference>